<dbReference type="Proteomes" id="UP000291116">
    <property type="component" value="Unassembled WGS sequence"/>
</dbReference>
<protein>
    <submittedName>
        <fullName evidence="1">Uncharacterized protein</fullName>
    </submittedName>
</protein>
<evidence type="ECO:0000313" key="2">
    <source>
        <dbReference type="Proteomes" id="UP000291116"/>
    </source>
</evidence>
<gene>
    <name evidence="1" type="ORF">PSNMU_V1.4_AUG-EV-PASAV3_0065190</name>
</gene>
<evidence type="ECO:0000313" key="1">
    <source>
        <dbReference type="EMBL" id="VEU39665.1"/>
    </source>
</evidence>
<name>A0A448ZC87_9STRA</name>
<dbReference type="InterPro" id="IPR032675">
    <property type="entry name" value="LRR_dom_sf"/>
</dbReference>
<dbReference type="Gene3D" id="3.80.10.10">
    <property type="entry name" value="Ribonuclease Inhibitor"/>
    <property type="match status" value="1"/>
</dbReference>
<dbReference type="SUPFAM" id="SSF52058">
    <property type="entry name" value="L domain-like"/>
    <property type="match status" value="1"/>
</dbReference>
<dbReference type="EMBL" id="CAACVS010000228">
    <property type="protein sequence ID" value="VEU39665.1"/>
    <property type="molecule type" value="Genomic_DNA"/>
</dbReference>
<sequence>MEISLGEGMLSGTIPSSFEEFKALEIFDVNSNCLSGPIPNLSRIPSIRRLSLENNLRLWGSLNGFCDHSEYNNPQIDFIRSTCGGCSGKEKSALIECDCCTCCNEEDLTCCDSQGVSSTTSQYGYSYSSPFECPA</sequence>
<dbReference type="OrthoDB" id="676979at2759"/>
<organism evidence="1 2">
    <name type="scientific">Pseudo-nitzschia multistriata</name>
    <dbReference type="NCBI Taxonomy" id="183589"/>
    <lineage>
        <taxon>Eukaryota</taxon>
        <taxon>Sar</taxon>
        <taxon>Stramenopiles</taxon>
        <taxon>Ochrophyta</taxon>
        <taxon>Bacillariophyta</taxon>
        <taxon>Bacillariophyceae</taxon>
        <taxon>Bacillariophycidae</taxon>
        <taxon>Bacillariales</taxon>
        <taxon>Bacillariaceae</taxon>
        <taxon>Pseudo-nitzschia</taxon>
    </lineage>
</organism>
<reference evidence="1 2" key="1">
    <citation type="submission" date="2019-01" db="EMBL/GenBank/DDBJ databases">
        <authorList>
            <person name="Ferrante I. M."/>
        </authorList>
    </citation>
    <scope>NUCLEOTIDE SEQUENCE [LARGE SCALE GENOMIC DNA]</scope>
    <source>
        <strain evidence="1 2">B856</strain>
    </source>
</reference>
<proteinExistence type="predicted"/>
<dbReference type="AlphaFoldDB" id="A0A448ZC87"/>
<keyword evidence="2" id="KW-1185">Reference proteome</keyword>
<accession>A0A448ZC87</accession>